<evidence type="ECO:0000256" key="2">
    <source>
        <dbReference type="ARBA" id="ARBA00022803"/>
    </source>
</evidence>
<dbReference type="InterPro" id="IPR019734">
    <property type="entry name" value="TPR_rpt"/>
</dbReference>
<evidence type="ECO:0000256" key="3">
    <source>
        <dbReference type="ARBA" id="ARBA00023602"/>
    </source>
</evidence>
<dbReference type="SUPFAM" id="SSF48452">
    <property type="entry name" value="TPR-like"/>
    <property type="match status" value="1"/>
</dbReference>
<dbReference type="InterPro" id="IPR011990">
    <property type="entry name" value="TPR-like_helical_dom_sf"/>
</dbReference>
<dbReference type="EMBL" id="JASJQH010006909">
    <property type="protein sequence ID" value="KAK9727872.1"/>
    <property type="molecule type" value="Genomic_DNA"/>
</dbReference>
<dbReference type="PANTHER" id="PTHR46035:SF1">
    <property type="entry name" value="TETRATRICOPEPTIDE REPEAT PROTEIN 4"/>
    <property type="match status" value="1"/>
</dbReference>
<keyword evidence="7" id="KW-1185">Reference proteome</keyword>
<dbReference type="Gene3D" id="1.25.40.10">
    <property type="entry name" value="Tetratricopeptide repeat domain"/>
    <property type="match status" value="1"/>
</dbReference>
<keyword evidence="2" id="KW-0802">TPR repeat</keyword>
<feature type="coiled-coil region" evidence="4">
    <location>
        <begin position="172"/>
        <end position="214"/>
    </location>
</feature>
<keyword evidence="1" id="KW-0677">Repeat</keyword>
<sequence length="356" mass="41066">MSVPGPDQQRPEWAMSEEHILEEMNKIPLFMNNLPEDSEENATLLALQSLAYDGTAEEVAENFKNQGNDCFKEGKHKYQDAIKFYTQALETECGDKNLMAICYTNRAAVNLELENYGRVLNDCAAALGINPKNVKALYRSARALRALEKYLEAIDCCDWALKFEPNNKSVAQEKQLCIKQKEEKEKKELRRQERERLERERKDKIDQAIKLRNIQLESNLKLEYDWQNDSPHSVTLNEESGELTWPVFFLYPEYKESDFISAFDETNTFMDHLEVMFEQPAPWDTSRVYKPSSVEVFFEYHPKNATKASLIKVGKKCALMGVLGHSKYVVQNGIPSFLVVPSSGSFHDEFLAKYKN</sequence>
<keyword evidence="4" id="KW-0175">Coiled coil</keyword>
<dbReference type="Proteomes" id="UP001479436">
    <property type="component" value="Unassembled WGS sequence"/>
</dbReference>
<feature type="domain" description="Cns1/TTC4 wheel" evidence="5">
    <location>
        <begin position="239"/>
        <end position="350"/>
    </location>
</feature>
<accession>A0ABR2W9J6</accession>
<organism evidence="6 7">
    <name type="scientific">Basidiobolus ranarum</name>
    <dbReference type="NCBI Taxonomy" id="34480"/>
    <lineage>
        <taxon>Eukaryota</taxon>
        <taxon>Fungi</taxon>
        <taxon>Fungi incertae sedis</taxon>
        <taxon>Zoopagomycota</taxon>
        <taxon>Entomophthoromycotina</taxon>
        <taxon>Basidiobolomycetes</taxon>
        <taxon>Basidiobolales</taxon>
        <taxon>Basidiobolaceae</taxon>
        <taxon>Basidiobolus</taxon>
    </lineage>
</organism>
<dbReference type="CDD" id="cd21380">
    <property type="entry name" value="CTWD_Cns1"/>
    <property type="match status" value="1"/>
</dbReference>
<evidence type="ECO:0000313" key="7">
    <source>
        <dbReference type="Proteomes" id="UP001479436"/>
    </source>
</evidence>
<dbReference type="PANTHER" id="PTHR46035">
    <property type="entry name" value="TETRATRICOPEPTIDE REPEAT PROTEIN 4"/>
    <property type="match status" value="1"/>
</dbReference>
<comment type="caution">
    <text evidence="6">The sequence shown here is derived from an EMBL/GenBank/DDBJ whole genome shotgun (WGS) entry which is preliminary data.</text>
</comment>
<evidence type="ECO:0000256" key="4">
    <source>
        <dbReference type="SAM" id="Coils"/>
    </source>
</evidence>
<evidence type="ECO:0000313" key="6">
    <source>
        <dbReference type="EMBL" id="KAK9727872.1"/>
    </source>
</evidence>
<dbReference type="SMART" id="SM00028">
    <property type="entry name" value="TPR"/>
    <property type="match status" value="3"/>
</dbReference>
<dbReference type="InterPro" id="IPR044059">
    <property type="entry name" value="Csn1/TTC4_wheel"/>
</dbReference>
<protein>
    <submittedName>
        <fullName evidence="6">HSP70/90 co-chaperone</fullName>
    </submittedName>
</protein>
<evidence type="ECO:0000259" key="5">
    <source>
        <dbReference type="Pfam" id="PF18972"/>
    </source>
</evidence>
<gene>
    <name evidence="6" type="primary">CNS1</name>
    <name evidence="6" type="ORF">K7432_001502</name>
</gene>
<dbReference type="Pfam" id="PF18972">
    <property type="entry name" value="Wheel"/>
    <property type="match status" value="1"/>
</dbReference>
<comment type="similarity">
    <text evidence="3">Belongs to the TTC4 family.</text>
</comment>
<evidence type="ECO:0000256" key="1">
    <source>
        <dbReference type="ARBA" id="ARBA00022737"/>
    </source>
</evidence>
<reference evidence="6 7" key="1">
    <citation type="submission" date="2023-04" db="EMBL/GenBank/DDBJ databases">
        <title>Genome of Basidiobolus ranarum AG-B5.</title>
        <authorList>
            <person name="Stajich J.E."/>
            <person name="Carter-House D."/>
            <person name="Gryganskyi A."/>
        </authorList>
    </citation>
    <scope>NUCLEOTIDE SEQUENCE [LARGE SCALE GENOMIC DNA]</scope>
    <source>
        <strain evidence="6 7">AG-B5</strain>
    </source>
</reference>
<name>A0ABR2W9J6_9FUNG</name>
<proteinExistence type="inferred from homology"/>